<sequence>MKKRVVITGLGAVTPLGNDVDTFWNNVKNGVCGIDFIKSFDTENFKSKLAAEVKDFIPEKFLDKREVRRLDKFSQFAMVSAEEALKDSGLDLDTLDKYRFGVLVGSGIGGIGTIEKEHVTLMEKGPGRVRPMFIPMIIGNMAAGNVAIKFGAKGVCTTVVTACATGTNAIGEAYKMIEGGRADVMIAGGTEASITPLSIAGFISLTALSRSDDPKRASIPFDKERGGFVMGEGAGIVILESLEHAKKRNANIYAEVVGYGSTCDAYHITAVDPEGEGPARAMKIAIEEAGIDKEEVSYINAHGTGTPTNDKSETKAIKLVFGDKAKDIPISSTKSMTGHLLGAAGAIEAIVCVKSVQDNYIPPTIGYREADEECDLDYVPNEGRNAEVKYAMSNSFGFGGHNAVILLKKWSD</sequence>
<dbReference type="EMBL" id="CP000673">
    <property type="protein sequence ID" value="EDK32177.1"/>
    <property type="molecule type" value="Genomic_DNA"/>
</dbReference>
<name>A5N4E6_CLOK5</name>
<dbReference type="HOGENOM" id="CLU_000022_69_2_9"/>
<evidence type="ECO:0000256" key="1">
    <source>
        <dbReference type="ARBA" id="ARBA00005194"/>
    </source>
</evidence>
<dbReference type="InterPro" id="IPR018201">
    <property type="entry name" value="Ketoacyl_synth_AS"/>
</dbReference>
<dbReference type="SUPFAM" id="SSF53901">
    <property type="entry name" value="Thiolase-like"/>
    <property type="match status" value="2"/>
</dbReference>
<dbReference type="CDD" id="cd00834">
    <property type="entry name" value="KAS_I_II"/>
    <property type="match status" value="1"/>
</dbReference>
<dbReference type="KEGG" id="ckl:CKL_0107"/>
<dbReference type="NCBIfam" id="NF005589">
    <property type="entry name" value="PRK07314.1"/>
    <property type="match status" value="1"/>
</dbReference>
<dbReference type="PANTHER" id="PTHR11712:SF336">
    <property type="entry name" value="3-OXOACYL-[ACYL-CARRIER-PROTEIN] SYNTHASE, MITOCHONDRIAL"/>
    <property type="match status" value="1"/>
</dbReference>
<dbReference type="GO" id="GO:0004315">
    <property type="term" value="F:3-oxoacyl-[acyl-carrier-protein] synthase activity"/>
    <property type="evidence" value="ECO:0007669"/>
    <property type="project" value="UniProtKB-UniRule"/>
</dbReference>
<dbReference type="PANTHER" id="PTHR11712">
    <property type="entry name" value="POLYKETIDE SYNTHASE-RELATED"/>
    <property type="match status" value="1"/>
</dbReference>
<comment type="catalytic activity">
    <reaction evidence="13 14">
        <text>a fatty acyl-[ACP] + malonyl-[ACP] + H(+) = a 3-oxoacyl-[ACP] + holo-[ACP] + CO2</text>
        <dbReference type="Rhea" id="RHEA:22836"/>
        <dbReference type="Rhea" id="RHEA-COMP:9623"/>
        <dbReference type="Rhea" id="RHEA-COMP:9685"/>
        <dbReference type="Rhea" id="RHEA-COMP:9916"/>
        <dbReference type="Rhea" id="RHEA-COMP:14125"/>
        <dbReference type="ChEBI" id="CHEBI:15378"/>
        <dbReference type="ChEBI" id="CHEBI:16526"/>
        <dbReference type="ChEBI" id="CHEBI:64479"/>
        <dbReference type="ChEBI" id="CHEBI:78449"/>
        <dbReference type="ChEBI" id="CHEBI:78776"/>
        <dbReference type="ChEBI" id="CHEBI:138651"/>
    </reaction>
</comment>
<dbReference type="GO" id="GO:0006633">
    <property type="term" value="P:fatty acid biosynthetic process"/>
    <property type="evidence" value="ECO:0007669"/>
    <property type="project" value="UniProtKB-UniRule"/>
</dbReference>
<evidence type="ECO:0000256" key="2">
    <source>
        <dbReference type="ARBA" id="ARBA00008467"/>
    </source>
</evidence>
<evidence type="ECO:0000313" key="18">
    <source>
        <dbReference type="EMBL" id="EDK32177.1"/>
    </source>
</evidence>
<dbReference type="NCBIfam" id="NF004970">
    <property type="entry name" value="PRK06333.1"/>
    <property type="match status" value="1"/>
</dbReference>
<comment type="pathway">
    <text evidence="1 14">Lipid metabolism; fatty acid biosynthesis.</text>
</comment>
<evidence type="ECO:0000256" key="8">
    <source>
        <dbReference type="ARBA" id="ARBA00023098"/>
    </source>
</evidence>
<evidence type="ECO:0000256" key="5">
    <source>
        <dbReference type="ARBA" id="ARBA00022516"/>
    </source>
</evidence>
<keyword evidence="9 14" id="KW-0275">Fatty acid biosynthesis</keyword>
<evidence type="ECO:0000256" key="16">
    <source>
        <dbReference type="RuleBase" id="RU003694"/>
    </source>
</evidence>
<keyword evidence="5 14" id="KW-0444">Lipid biosynthesis</keyword>
<dbReference type="PROSITE" id="PS52004">
    <property type="entry name" value="KS3_2"/>
    <property type="match status" value="1"/>
</dbReference>
<dbReference type="Pfam" id="PF02801">
    <property type="entry name" value="Ketoacyl-synt_C"/>
    <property type="match status" value="1"/>
</dbReference>
<keyword evidence="6 14" id="KW-0808">Transferase</keyword>
<dbReference type="UniPathway" id="UPA00094"/>
<protein>
    <recommendedName>
        <fullName evidence="4 14">3-oxoacyl-[acyl-carrier-protein] synthase 2</fullName>
        <ecNumber evidence="3 14">2.3.1.179</ecNumber>
    </recommendedName>
</protein>
<dbReference type="GO" id="GO:0005829">
    <property type="term" value="C:cytosol"/>
    <property type="evidence" value="ECO:0007669"/>
    <property type="project" value="TreeGrafter"/>
</dbReference>
<accession>A5N4E6</accession>
<feature type="active site" description="For beta-ketoacyl synthase activity" evidence="15">
    <location>
        <position position="163"/>
    </location>
</feature>
<dbReference type="PIRSF" id="PIRSF000447">
    <property type="entry name" value="KAS_II"/>
    <property type="match status" value="1"/>
</dbReference>
<dbReference type="SMART" id="SM00825">
    <property type="entry name" value="PKS_KS"/>
    <property type="match status" value="1"/>
</dbReference>
<dbReference type="InterPro" id="IPR014030">
    <property type="entry name" value="Ketoacyl_synth_N"/>
</dbReference>
<dbReference type="PROSITE" id="PS00606">
    <property type="entry name" value="KS3_1"/>
    <property type="match status" value="1"/>
</dbReference>
<dbReference type="Proteomes" id="UP000002411">
    <property type="component" value="Chromosome"/>
</dbReference>
<evidence type="ECO:0000256" key="9">
    <source>
        <dbReference type="ARBA" id="ARBA00023160"/>
    </source>
</evidence>
<dbReference type="InterPro" id="IPR014031">
    <property type="entry name" value="Ketoacyl_synth_C"/>
</dbReference>
<dbReference type="InterPro" id="IPR017568">
    <property type="entry name" value="3-oxoacyl-ACP_synth-2"/>
</dbReference>
<dbReference type="NCBIfam" id="TIGR03150">
    <property type="entry name" value="fabF"/>
    <property type="match status" value="1"/>
</dbReference>
<evidence type="ECO:0000256" key="10">
    <source>
        <dbReference type="ARBA" id="ARBA00023315"/>
    </source>
</evidence>
<keyword evidence="10 14" id="KW-0012">Acyltransferase</keyword>
<evidence type="ECO:0000313" key="19">
    <source>
        <dbReference type="Proteomes" id="UP000002411"/>
    </source>
</evidence>
<dbReference type="STRING" id="431943.CKL_0107"/>
<comment type="similarity">
    <text evidence="2 14 16">Belongs to the thiolase-like superfamily. Beta-ketoacyl-ACP synthases family.</text>
</comment>
<comment type="function">
    <text evidence="11 14">Involved in the type II fatty acid elongation cycle. Catalyzes the elongation of a wide range of acyl-ACP by the addition of two carbons from malonyl-ACP to an acyl acceptor. Can efficiently catalyze the conversion of palmitoleoyl-ACP (cis-hexadec-9-enoyl-ACP) to cis-vaccenoyl-ACP (cis-octadec-11-enoyl-ACP), an essential step in the thermal regulation of fatty acid composition.</text>
</comment>
<organism evidence="18 19">
    <name type="scientific">Clostridium kluyveri (strain ATCC 8527 / DSM 555 / NBRC 12016 / NCIMB 10680 / K1)</name>
    <dbReference type="NCBI Taxonomy" id="431943"/>
    <lineage>
        <taxon>Bacteria</taxon>
        <taxon>Bacillati</taxon>
        <taxon>Bacillota</taxon>
        <taxon>Clostridia</taxon>
        <taxon>Eubacteriales</taxon>
        <taxon>Clostridiaceae</taxon>
        <taxon>Clostridium</taxon>
    </lineage>
</organism>
<dbReference type="Gene3D" id="3.40.47.10">
    <property type="match status" value="1"/>
</dbReference>
<proteinExistence type="inferred from homology"/>
<evidence type="ECO:0000256" key="4">
    <source>
        <dbReference type="ARBA" id="ARBA00014657"/>
    </source>
</evidence>
<feature type="domain" description="Ketosynthase family 3 (KS3)" evidence="17">
    <location>
        <begin position="2"/>
        <end position="409"/>
    </location>
</feature>
<evidence type="ECO:0000256" key="7">
    <source>
        <dbReference type="ARBA" id="ARBA00022832"/>
    </source>
</evidence>
<dbReference type="InterPro" id="IPR020841">
    <property type="entry name" value="PKS_Beta-ketoAc_synthase_dom"/>
</dbReference>
<evidence type="ECO:0000256" key="3">
    <source>
        <dbReference type="ARBA" id="ARBA00012356"/>
    </source>
</evidence>
<dbReference type="RefSeq" id="WP_011988703.1">
    <property type="nucleotide sequence ID" value="NC_009706.1"/>
</dbReference>
<evidence type="ECO:0000256" key="14">
    <source>
        <dbReference type="PIRNR" id="PIRNR000447"/>
    </source>
</evidence>
<evidence type="ECO:0000259" key="17">
    <source>
        <dbReference type="PROSITE" id="PS52004"/>
    </source>
</evidence>
<dbReference type="AlphaFoldDB" id="A5N4E6"/>
<comment type="catalytic activity">
    <reaction evidence="12 14">
        <text>(9Z)-hexadecenoyl-[ACP] + malonyl-[ACP] + H(+) = 3-oxo-(11Z)-octadecenoyl-[ACP] + holo-[ACP] + CO2</text>
        <dbReference type="Rhea" id="RHEA:55040"/>
        <dbReference type="Rhea" id="RHEA-COMP:9623"/>
        <dbReference type="Rhea" id="RHEA-COMP:9685"/>
        <dbReference type="Rhea" id="RHEA-COMP:10800"/>
        <dbReference type="Rhea" id="RHEA-COMP:14074"/>
        <dbReference type="ChEBI" id="CHEBI:15378"/>
        <dbReference type="ChEBI" id="CHEBI:16526"/>
        <dbReference type="ChEBI" id="CHEBI:64479"/>
        <dbReference type="ChEBI" id="CHEBI:78449"/>
        <dbReference type="ChEBI" id="CHEBI:83989"/>
        <dbReference type="ChEBI" id="CHEBI:138538"/>
        <dbReference type="EC" id="2.3.1.179"/>
    </reaction>
</comment>
<keyword evidence="19" id="KW-1185">Reference proteome</keyword>
<dbReference type="Pfam" id="PF00109">
    <property type="entry name" value="ketoacyl-synt"/>
    <property type="match status" value="1"/>
</dbReference>
<dbReference type="EC" id="2.3.1.179" evidence="3 14"/>
<keyword evidence="7" id="KW-0276">Fatty acid metabolism</keyword>
<keyword evidence="8" id="KW-0443">Lipid metabolism</keyword>
<dbReference type="InterPro" id="IPR000794">
    <property type="entry name" value="Beta-ketoacyl_synthase"/>
</dbReference>
<reference evidence="18 19" key="1">
    <citation type="journal article" date="2008" name="Proc. Natl. Acad. Sci. U.S.A.">
        <title>The genome of Clostridium kluyveri, a strict anaerobe with unique metabolic features.</title>
        <authorList>
            <person name="Seedorf H."/>
            <person name="Fricke W.F."/>
            <person name="Veith B."/>
            <person name="Brueggemann H."/>
            <person name="Liesegang H."/>
            <person name="Strittmatter A."/>
            <person name="Miethke M."/>
            <person name="Buckel W."/>
            <person name="Hinderberger J."/>
            <person name="Li F."/>
            <person name="Hagemeier C."/>
            <person name="Thauer R.K."/>
            <person name="Gottschalk G."/>
        </authorList>
    </citation>
    <scope>NUCLEOTIDE SEQUENCE [LARGE SCALE GENOMIC DNA]</scope>
    <source>
        <strain evidence="19">ATCC 8527 / DSM 555 / NCIMB 10680</strain>
    </source>
</reference>
<evidence type="ECO:0000256" key="11">
    <source>
        <dbReference type="ARBA" id="ARBA00024006"/>
    </source>
</evidence>
<evidence type="ECO:0000256" key="12">
    <source>
        <dbReference type="ARBA" id="ARBA00047318"/>
    </source>
</evidence>
<evidence type="ECO:0000256" key="13">
    <source>
        <dbReference type="ARBA" id="ARBA00047659"/>
    </source>
</evidence>
<dbReference type="eggNOG" id="COG0304">
    <property type="taxonomic scope" value="Bacteria"/>
</dbReference>
<gene>
    <name evidence="18" type="primary">fabF</name>
    <name evidence="18" type="ordered locus">CKL_0107</name>
</gene>
<evidence type="ECO:0000256" key="6">
    <source>
        <dbReference type="ARBA" id="ARBA00022679"/>
    </source>
</evidence>
<dbReference type="InterPro" id="IPR016039">
    <property type="entry name" value="Thiolase-like"/>
</dbReference>
<evidence type="ECO:0000256" key="15">
    <source>
        <dbReference type="PIRSR" id="PIRSR000447-1"/>
    </source>
</evidence>
<dbReference type="FunFam" id="3.40.47.10:FF:000009">
    <property type="entry name" value="3-oxoacyl-[acyl-carrier-protein] synthase 2"/>
    <property type="match status" value="1"/>
</dbReference>